<accession>A0A0N4TLD3</accession>
<proteinExistence type="predicted"/>
<evidence type="ECO:0000313" key="3">
    <source>
        <dbReference type="EMBL" id="VDN90339.1"/>
    </source>
</evidence>
<dbReference type="EMBL" id="UZAD01013148">
    <property type="protein sequence ID" value="VDN90339.1"/>
    <property type="molecule type" value="Genomic_DNA"/>
</dbReference>
<keyword evidence="4" id="KW-1185">Reference proteome</keyword>
<reference evidence="5" key="1">
    <citation type="submission" date="2017-02" db="UniProtKB">
        <authorList>
            <consortium name="WormBaseParasite"/>
        </authorList>
    </citation>
    <scope>IDENTIFICATION</scope>
</reference>
<evidence type="ECO:0000256" key="2">
    <source>
        <dbReference type="PROSITE-ProRule" id="PRU00339"/>
    </source>
</evidence>
<dbReference type="PANTHER" id="PTHR12558:SF36">
    <property type="entry name" value="ANAPHASE-PROMOTING COMPLEX SUBUNIT 7"/>
    <property type="match status" value="1"/>
</dbReference>
<dbReference type="InterPro" id="IPR011990">
    <property type="entry name" value="TPR-like_helical_dom_sf"/>
</dbReference>
<gene>
    <name evidence="3" type="ORF">BPAG_LOCUS9153</name>
</gene>
<evidence type="ECO:0000256" key="1">
    <source>
        <dbReference type="ARBA" id="ARBA00022803"/>
    </source>
</evidence>
<dbReference type="SUPFAM" id="SSF48452">
    <property type="entry name" value="TPR-like"/>
    <property type="match status" value="1"/>
</dbReference>
<dbReference type="GO" id="GO:0005680">
    <property type="term" value="C:anaphase-promoting complex"/>
    <property type="evidence" value="ECO:0007669"/>
    <property type="project" value="TreeGrafter"/>
</dbReference>
<dbReference type="GO" id="GO:0045842">
    <property type="term" value="P:positive regulation of mitotic metaphase/anaphase transition"/>
    <property type="evidence" value="ECO:0007669"/>
    <property type="project" value="TreeGrafter"/>
</dbReference>
<name>A0A0N4TLD3_BRUPA</name>
<reference evidence="3 4" key="2">
    <citation type="submission" date="2018-11" db="EMBL/GenBank/DDBJ databases">
        <authorList>
            <consortium name="Pathogen Informatics"/>
        </authorList>
    </citation>
    <scope>NUCLEOTIDE SEQUENCE [LARGE SCALE GENOMIC DNA]</scope>
</reference>
<dbReference type="AlphaFoldDB" id="A0A0N4TLD3"/>
<dbReference type="PANTHER" id="PTHR12558">
    <property type="entry name" value="CELL DIVISION CYCLE 16,23,27"/>
    <property type="match status" value="1"/>
</dbReference>
<dbReference type="STRING" id="6280.A0A0N4TLD3"/>
<evidence type="ECO:0000313" key="4">
    <source>
        <dbReference type="Proteomes" id="UP000278627"/>
    </source>
</evidence>
<dbReference type="GO" id="GO:0051301">
    <property type="term" value="P:cell division"/>
    <property type="evidence" value="ECO:0007669"/>
    <property type="project" value="TreeGrafter"/>
</dbReference>
<dbReference type="SMART" id="SM00028">
    <property type="entry name" value="TPR"/>
    <property type="match status" value="3"/>
</dbReference>
<dbReference type="InterPro" id="IPR019734">
    <property type="entry name" value="TPR_rpt"/>
</dbReference>
<keyword evidence="1 2" id="KW-0802">TPR repeat</keyword>
<sequence>MHSFYEDISKLFGLELYDDVITLYELSYAEQALSNIQAATVVSMVAESYYQHDSFIKSQETFYRAITLTKALSKPVSKDLKFSEAELKYRLHRCLLKQRKREEAMGVLGSIAEEEMTPKVISALARLHHVPSNDYTNRDKVKTVGNAMLYHKKVVELCPEAIDSLSCIVRYGLKEGVCTSHRNRTVQAWLKAQEAVAEQKHYDAISHLSAVPPGNLKILIELGRLHYTVGENQKAAVYLRRAHHLDPNTSYSMDILAFILAQEQNYKDLENLAATLMDAQETPEAWVAYAFLAKCQKRYDKALYFTEKACKLADWHVHPMAILLKSLILIDKKKFDEAIAELRDALVIHPANYTLYEALVHAFLLQEKTQEARIVACTCRHILGQDNARALYLCATLAAKDESTVKDAQKLLEKAIAISPHLLDAVFLLVALYDKTQSYEKAIALLKKQTETTVNSRLHRLLGDFLTKTNRPVDACHQYRLAVDGDASAAQAMDALEGMPGINTPECLTSVSCPGAPRRRTGQVCHIASYYREFEKLIICSFCRLLYNNMLCNCIADLLLCMIIDADIFEEKGIIGILKS</sequence>
<dbReference type="Gene3D" id="1.25.40.10">
    <property type="entry name" value="Tetratricopeptide repeat domain"/>
    <property type="match status" value="3"/>
</dbReference>
<organism evidence="5">
    <name type="scientific">Brugia pahangi</name>
    <name type="common">Filarial nematode worm</name>
    <dbReference type="NCBI Taxonomy" id="6280"/>
    <lineage>
        <taxon>Eukaryota</taxon>
        <taxon>Metazoa</taxon>
        <taxon>Ecdysozoa</taxon>
        <taxon>Nematoda</taxon>
        <taxon>Chromadorea</taxon>
        <taxon>Rhabditida</taxon>
        <taxon>Spirurina</taxon>
        <taxon>Spiruromorpha</taxon>
        <taxon>Filarioidea</taxon>
        <taxon>Onchocercidae</taxon>
        <taxon>Brugia</taxon>
    </lineage>
</organism>
<dbReference type="PROSITE" id="PS50005">
    <property type="entry name" value="TPR"/>
    <property type="match status" value="1"/>
</dbReference>
<dbReference type="GO" id="GO:0016567">
    <property type="term" value="P:protein ubiquitination"/>
    <property type="evidence" value="ECO:0007669"/>
    <property type="project" value="TreeGrafter"/>
</dbReference>
<evidence type="ECO:0000313" key="5">
    <source>
        <dbReference type="WBParaSite" id="BPAG_0000919101-mRNA-1"/>
    </source>
</evidence>
<dbReference type="Proteomes" id="UP000278627">
    <property type="component" value="Unassembled WGS sequence"/>
</dbReference>
<dbReference type="WBParaSite" id="BPAG_0000919101-mRNA-1">
    <property type="protein sequence ID" value="BPAG_0000919101-mRNA-1"/>
    <property type="gene ID" value="BPAG_0000919101"/>
</dbReference>
<dbReference type="Pfam" id="PF14559">
    <property type="entry name" value="TPR_19"/>
    <property type="match status" value="1"/>
</dbReference>
<protein>
    <submittedName>
        <fullName evidence="5">TPR_REGION domain-containing protein</fullName>
    </submittedName>
</protein>
<feature type="repeat" description="TPR" evidence="2">
    <location>
        <begin position="216"/>
        <end position="249"/>
    </location>
</feature>